<evidence type="ECO:0000313" key="4">
    <source>
        <dbReference type="EMBL" id="CAI9286329.1"/>
    </source>
</evidence>
<feature type="compositionally biased region" description="Low complexity" evidence="3">
    <location>
        <begin position="97"/>
        <end position="107"/>
    </location>
</feature>
<evidence type="ECO:0000256" key="2">
    <source>
        <dbReference type="ARBA" id="ARBA00023242"/>
    </source>
</evidence>
<dbReference type="InterPro" id="IPR051992">
    <property type="entry name" value="OxStress_Response_Reg"/>
</dbReference>
<feature type="region of interest" description="Disordered" evidence="3">
    <location>
        <begin position="86"/>
        <end position="108"/>
    </location>
</feature>
<protein>
    <submittedName>
        <fullName evidence="4">Uncharacterized protein</fullName>
    </submittedName>
</protein>
<comment type="subcellular location">
    <subcellularLocation>
        <location evidence="1">Nucleus</location>
    </subcellularLocation>
</comment>
<feature type="region of interest" description="Disordered" evidence="3">
    <location>
        <begin position="128"/>
        <end position="147"/>
    </location>
</feature>
<reference evidence="4" key="1">
    <citation type="submission" date="2023-04" db="EMBL/GenBank/DDBJ databases">
        <authorList>
            <person name="Vijverberg K."/>
            <person name="Xiong W."/>
            <person name="Schranz E."/>
        </authorList>
    </citation>
    <scope>NUCLEOTIDE SEQUENCE</scope>
</reference>
<name>A0AA36E7Q8_LACSI</name>
<keyword evidence="2" id="KW-0539">Nucleus</keyword>
<accession>A0AA36E7Q8</accession>
<dbReference type="EMBL" id="OX465081">
    <property type="protein sequence ID" value="CAI9286329.1"/>
    <property type="molecule type" value="Genomic_DNA"/>
</dbReference>
<dbReference type="PANTHER" id="PTHR33172:SF101">
    <property type="entry name" value="OXIDATIVE STRESS 3"/>
    <property type="match status" value="1"/>
</dbReference>
<keyword evidence="5" id="KW-1185">Reference proteome</keyword>
<gene>
    <name evidence="4" type="ORF">LSALG_LOCUS25755</name>
</gene>
<organism evidence="4 5">
    <name type="scientific">Lactuca saligna</name>
    <name type="common">Willowleaf lettuce</name>
    <dbReference type="NCBI Taxonomy" id="75948"/>
    <lineage>
        <taxon>Eukaryota</taxon>
        <taxon>Viridiplantae</taxon>
        <taxon>Streptophyta</taxon>
        <taxon>Embryophyta</taxon>
        <taxon>Tracheophyta</taxon>
        <taxon>Spermatophyta</taxon>
        <taxon>Magnoliopsida</taxon>
        <taxon>eudicotyledons</taxon>
        <taxon>Gunneridae</taxon>
        <taxon>Pentapetalae</taxon>
        <taxon>asterids</taxon>
        <taxon>campanulids</taxon>
        <taxon>Asterales</taxon>
        <taxon>Asteraceae</taxon>
        <taxon>Cichorioideae</taxon>
        <taxon>Cichorieae</taxon>
        <taxon>Lactucinae</taxon>
        <taxon>Lactuca</taxon>
    </lineage>
</organism>
<dbReference type="Proteomes" id="UP001177003">
    <property type="component" value="Chromosome 5"/>
</dbReference>
<dbReference type="PANTHER" id="PTHR33172">
    <property type="entry name" value="OS08G0516900 PROTEIN"/>
    <property type="match status" value="1"/>
</dbReference>
<sequence length="516" mass="57516">MLVAYTKTIDPSIKTWKLLASADVGPSKNSRRSKKDSHATPEKLVQESKPTKSSKKQTKPEEHVSTVLIESAEPVIDEPAKVTIPSKFGGFQRLKKQSSSSRKSPTSYVVRKHHITHQGVLVREVPVPVSPSSKKRRTEDLAKRISKKKKKIKTQQLVIPTESSEEEEMPETPKATLITETSSPKKTTIIPPKVSSAKPFHEEARTSDITIYVSDTNVNVNMGEGDLNKEAPKFTQESENEEGGFGGTFKDLEFDEEEENFLDYMLISMKQFKILNKRLNSIIQSQADMGGSSFVSSLEIDGLLKAFEARMTGKVFPNDCMISFGVMIGLDACHVLKLTINPRLYISSSSYLLMEKMGEFKNKIFQDNHHEHTWGFMQKSDQESFEGASTISNGSSSNFSCSSLDTTDDASSSSSVNSNGSSLLDLSSLMSELPIKRGLSQFYHGKSESFTSLAKVMSIEDLPKKLKNPYTRMRKMKTNSKSYGGGLDNYKLHTLPKSTISKKLSPFLRQRSFARS</sequence>
<dbReference type="GO" id="GO:0005634">
    <property type="term" value="C:nucleus"/>
    <property type="evidence" value="ECO:0007669"/>
    <property type="project" value="UniProtKB-SubCell"/>
</dbReference>
<evidence type="ECO:0000256" key="1">
    <source>
        <dbReference type="ARBA" id="ARBA00004123"/>
    </source>
</evidence>
<proteinExistence type="predicted"/>
<dbReference type="AlphaFoldDB" id="A0AA36E7Q8"/>
<feature type="compositionally biased region" description="Basic and acidic residues" evidence="3">
    <location>
        <begin position="36"/>
        <end position="50"/>
    </location>
</feature>
<feature type="region of interest" description="Disordered" evidence="3">
    <location>
        <begin position="20"/>
        <end position="66"/>
    </location>
</feature>
<evidence type="ECO:0000313" key="5">
    <source>
        <dbReference type="Proteomes" id="UP001177003"/>
    </source>
</evidence>
<evidence type="ECO:0000256" key="3">
    <source>
        <dbReference type="SAM" id="MobiDB-lite"/>
    </source>
</evidence>
<feature type="region of interest" description="Disordered" evidence="3">
    <location>
        <begin position="152"/>
        <end position="174"/>
    </location>
</feature>
<dbReference type="GO" id="GO:0006950">
    <property type="term" value="P:response to stress"/>
    <property type="evidence" value="ECO:0007669"/>
    <property type="project" value="UniProtKB-ARBA"/>
</dbReference>